<dbReference type="Proteomes" id="UP000499080">
    <property type="component" value="Unassembled WGS sequence"/>
</dbReference>
<dbReference type="EMBL" id="BGPR01007351">
    <property type="protein sequence ID" value="GBN26187.1"/>
    <property type="molecule type" value="Genomic_DNA"/>
</dbReference>
<protein>
    <submittedName>
        <fullName evidence="1">Uncharacterized protein</fullName>
    </submittedName>
</protein>
<dbReference type="AlphaFoldDB" id="A0A4Y2MK78"/>
<proteinExistence type="predicted"/>
<organism evidence="1 2">
    <name type="scientific">Araneus ventricosus</name>
    <name type="common">Orbweaver spider</name>
    <name type="synonym">Epeira ventricosa</name>
    <dbReference type="NCBI Taxonomy" id="182803"/>
    <lineage>
        <taxon>Eukaryota</taxon>
        <taxon>Metazoa</taxon>
        <taxon>Ecdysozoa</taxon>
        <taxon>Arthropoda</taxon>
        <taxon>Chelicerata</taxon>
        <taxon>Arachnida</taxon>
        <taxon>Araneae</taxon>
        <taxon>Araneomorphae</taxon>
        <taxon>Entelegynae</taxon>
        <taxon>Araneoidea</taxon>
        <taxon>Araneidae</taxon>
        <taxon>Araneus</taxon>
    </lineage>
</organism>
<keyword evidence="2" id="KW-1185">Reference proteome</keyword>
<gene>
    <name evidence="1" type="ORF">AVEN_110222_1</name>
</gene>
<accession>A0A4Y2MK78</accession>
<sequence length="89" mass="10082">ELAIEFLVQLAGKLKARRPKRSLFSLMNLTTHVFYTWRREVIVDSSAILALSLAMASHMPRHCKYTCGIVKCRANSTTTAIIVKQVKTF</sequence>
<evidence type="ECO:0000313" key="1">
    <source>
        <dbReference type="EMBL" id="GBN26187.1"/>
    </source>
</evidence>
<name>A0A4Y2MK78_ARAVE</name>
<reference evidence="1 2" key="1">
    <citation type="journal article" date="2019" name="Sci. Rep.">
        <title>Orb-weaving spider Araneus ventricosus genome elucidates the spidroin gene catalogue.</title>
        <authorList>
            <person name="Kono N."/>
            <person name="Nakamura H."/>
            <person name="Ohtoshi R."/>
            <person name="Moran D.A.P."/>
            <person name="Shinohara A."/>
            <person name="Yoshida Y."/>
            <person name="Fujiwara M."/>
            <person name="Mori M."/>
            <person name="Tomita M."/>
            <person name="Arakawa K."/>
        </authorList>
    </citation>
    <scope>NUCLEOTIDE SEQUENCE [LARGE SCALE GENOMIC DNA]</scope>
</reference>
<evidence type="ECO:0000313" key="2">
    <source>
        <dbReference type="Proteomes" id="UP000499080"/>
    </source>
</evidence>
<comment type="caution">
    <text evidence="1">The sequence shown here is derived from an EMBL/GenBank/DDBJ whole genome shotgun (WGS) entry which is preliminary data.</text>
</comment>
<feature type="non-terminal residue" evidence="1">
    <location>
        <position position="1"/>
    </location>
</feature>